<comment type="caution">
    <text evidence="2">The sequence shown here is derived from an EMBL/GenBank/DDBJ whole genome shotgun (WGS) entry which is preliminary data.</text>
</comment>
<feature type="compositionally biased region" description="Low complexity" evidence="1">
    <location>
        <begin position="42"/>
        <end position="53"/>
    </location>
</feature>
<evidence type="ECO:0000313" key="3">
    <source>
        <dbReference type="Proteomes" id="UP000005463"/>
    </source>
</evidence>
<gene>
    <name evidence="2" type="ORF">BamIOP4010DRAFT_5579</name>
</gene>
<evidence type="ECO:0000313" key="2">
    <source>
        <dbReference type="EMBL" id="EDT00901.1"/>
    </source>
</evidence>
<feature type="region of interest" description="Disordered" evidence="1">
    <location>
        <begin position="42"/>
        <end position="62"/>
    </location>
</feature>
<dbReference type="EMBL" id="ABLC01000229">
    <property type="protein sequence ID" value="EDT00901.1"/>
    <property type="molecule type" value="Genomic_DNA"/>
</dbReference>
<protein>
    <submittedName>
        <fullName evidence="2">Uncharacterized protein</fullName>
    </submittedName>
</protein>
<dbReference type="Proteomes" id="UP000005463">
    <property type="component" value="Unassembled WGS sequence"/>
</dbReference>
<proteinExistence type="predicted"/>
<sequence length="100" mass="10016">MLAGPLTAATATSCGHASIARSTVARSVKMAAISPSRGNACISRPRSAISRRPSSGEKTPAAQAAAYSPTLCPITASGTTPNDASNVVSANCSENRAGWL</sequence>
<dbReference type="AlphaFoldDB" id="B1FNG8"/>
<accession>B1FNG8</accession>
<name>B1FNG8_9BURK</name>
<evidence type="ECO:0000256" key="1">
    <source>
        <dbReference type="SAM" id="MobiDB-lite"/>
    </source>
</evidence>
<organism evidence="2 3">
    <name type="scientific">Burkholderia ambifaria IOP40-10</name>
    <dbReference type="NCBI Taxonomy" id="396596"/>
    <lineage>
        <taxon>Bacteria</taxon>
        <taxon>Pseudomonadati</taxon>
        <taxon>Pseudomonadota</taxon>
        <taxon>Betaproteobacteria</taxon>
        <taxon>Burkholderiales</taxon>
        <taxon>Burkholderiaceae</taxon>
        <taxon>Burkholderia</taxon>
        <taxon>Burkholderia cepacia complex</taxon>
    </lineage>
</organism>
<reference evidence="2 3" key="1">
    <citation type="submission" date="2008-03" db="EMBL/GenBank/DDBJ databases">
        <title>Sequencing of the draft genome and assembly of Burkholderia ambifaria IOP40-10.</title>
        <authorList>
            <consortium name="US DOE Joint Genome Institute (JGI-PGF)"/>
            <person name="Copeland A."/>
            <person name="Lucas S."/>
            <person name="Lapidus A."/>
            <person name="Glavina del Rio T."/>
            <person name="Dalin E."/>
            <person name="Tice H."/>
            <person name="Bruce D."/>
            <person name="Goodwin L."/>
            <person name="Pitluck S."/>
            <person name="Larimer F."/>
            <person name="Land M.L."/>
            <person name="Hauser L."/>
            <person name="Tiedje J."/>
            <person name="Richardson P."/>
        </authorList>
    </citation>
    <scope>NUCLEOTIDE SEQUENCE [LARGE SCALE GENOMIC DNA]</scope>
    <source>
        <strain evidence="2 3">IOP40-10</strain>
    </source>
</reference>